<dbReference type="PROSITE" id="PS50238">
    <property type="entry name" value="RHOGAP"/>
    <property type="match status" value="1"/>
</dbReference>
<dbReference type="GO" id="GO:0007165">
    <property type="term" value="P:signal transduction"/>
    <property type="evidence" value="ECO:0007669"/>
    <property type="project" value="InterPro"/>
</dbReference>
<accession>A0A9W9V7W2</accession>
<comment type="caution">
    <text evidence="3">The sequence shown here is derived from an EMBL/GenBank/DDBJ whole genome shotgun (WGS) entry which is preliminary data.</text>
</comment>
<proteinExistence type="predicted"/>
<name>A0A9W9V7W2_9EURO</name>
<dbReference type="AlphaFoldDB" id="A0A9W9V7W2"/>
<dbReference type="GO" id="GO:0005096">
    <property type="term" value="F:GTPase activator activity"/>
    <property type="evidence" value="ECO:0007669"/>
    <property type="project" value="UniProtKB-KW"/>
</dbReference>
<protein>
    <recommendedName>
        <fullName evidence="2">Rho-GAP domain-containing protein</fullName>
    </recommendedName>
</protein>
<dbReference type="PANTHER" id="PTHR23176">
    <property type="entry name" value="RHO/RAC/CDC GTPASE-ACTIVATING PROTEIN"/>
    <property type="match status" value="1"/>
</dbReference>
<dbReference type="RefSeq" id="XP_056578043.1">
    <property type="nucleotide sequence ID" value="XM_056721793.1"/>
</dbReference>
<dbReference type="Proteomes" id="UP001147752">
    <property type="component" value="Unassembled WGS sequence"/>
</dbReference>
<gene>
    <name evidence="3" type="ORF">N7517_004063</name>
</gene>
<dbReference type="SUPFAM" id="SSF48350">
    <property type="entry name" value="GTPase activation domain, GAP"/>
    <property type="match status" value="1"/>
</dbReference>
<dbReference type="PANTHER" id="PTHR23176:SF136">
    <property type="entry name" value="RHO GTPASE ACTIVATOR (RGD1)"/>
    <property type="match status" value="1"/>
</dbReference>
<dbReference type="GeneID" id="81460976"/>
<dbReference type="InterPro" id="IPR000198">
    <property type="entry name" value="RhoGAP_dom"/>
</dbReference>
<evidence type="ECO:0000313" key="4">
    <source>
        <dbReference type="Proteomes" id="UP001147752"/>
    </source>
</evidence>
<dbReference type="GO" id="GO:0005938">
    <property type="term" value="C:cell cortex"/>
    <property type="evidence" value="ECO:0007669"/>
    <property type="project" value="UniProtKB-ARBA"/>
</dbReference>
<sequence length="162" mass="18506">MEAIYRLSGDATHMQNMKARFDNDSSQMDLTDPENFYYDINSVAGLVKQFFRDLPDPLFTSQYYSQFLDAARLDDDIQRRDQLHALINDLPDAHYATLRATIFHFNKVQEHSSQNRMNAGNLAICFGSTLMGMDGSNIADAGWQVRVIESVIVNTLQIFLED</sequence>
<organism evidence="3 4">
    <name type="scientific">Penicillium concentricum</name>
    <dbReference type="NCBI Taxonomy" id="293559"/>
    <lineage>
        <taxon>Eukaryota</taxon>
        <taxon>Fungi</taxon>
        <taxon>Dikarya</taxon>
        <taxon>Ascomycota</taxon>
        <taxon>Pezizomycotina</taxon>
        <taxon>Eurotiomycetes</taxon>
        <taxon>Eurotiomycetidae</taxon>
        <taxon>Eurotiales</taxon>
        <taxon>Aspergillaceae</taxon>
        <taxon>Penicillium</taxon>
    </lineage>
</organism>
<dbReference type="SMART" id="SM00324">
    <property type="entry name" value="RhoGAP"/>
    <property type="match status" value="1"/>
</dbReference>
<evidence type="ECO:0000313" key="3">
    <source>
        <dbReference type="EMBL" id="KAJ5372057.1"/>
    </source>
</evidence>
<dbReference type="InterPro" id="IPR050729">
    <property type="entry name" value="Rho-GAP"/>
</dbReference>
<feature type="domain" description="Rho-GAP" evidence="2">
    <location>
        <begin position="1"/>
        <end position="159"/>
    </location>
</feature>
<dbReference type="Gene3D" id="1.10.555.10">
    <property type="entry name" value="Rho GTPase activation protein"/>
    <property type="match status" value="1"/>
</dbReference>
<reference evidence="3" key="1">
    <citation type="submission" date="2022-12" db="EMBL/GenBank/DDBJ databases">
        <authorList>
            <person name="Petersen C."/>
        </authorList>
    </citation>
    <scope>NUCLEOTIDE SEQUENCE</scope>
    <source>
        <strain evidence="3">IBT 3081</strain>
    </source>
</reference>
<dbReference type="EMBL" id="JAPZBT010000002">
    <property type="protein sequence ID" value="KAJ5372057.1"/>
    <property type="molecule type" value="Genomic_DNA"/>
</dbReference>
<dbReference type="Pfam" id="PF00620">
    <property type="entry name" value="RhoGAP"/>
    <property type="match status" value="1"/>
</dbReference>
<dbReference type="InterPro" id="IPR008936">
    <property type="entry name" value="Rho_GTPase_activation_prot"/>
</dbReference>
<keyword evidence="1" id="KW-0343">GTPase activation</keyword>
<evidence type="ECO:0000259" key="2">
    <source>
        <dbReference type="PROSITE" id="PS50238"/>
    </source>
</evidence>
<evidence type="ECO:0000256" key="1">
    <source>
        <dbReference type="ARBA" id="ARBA00022468"/>
    </source>
</evidence>
<dbReference type="OrthoDB" id="4526095at2759"/>
<keyword evidence="4" id="KW-1185">Reference proteome</keyword>
<reference evidence="3" key="2">
    <citation type="journal article" date="2023" name="IMA Fungus">
        <title>Comparative genomic study of the Penicillium genus elucidates a diverse pangenome and 15 lateral gene transfer events.</title>
        <authorList>
            <person name="Petersen C."/>
            <person name="Sorensen T."/>
            <person name="Nielsen M.R."/>
            <person name="Sondergaard T.E."/>
            <person name="Sorensen J.L."/>
            <person name="Fitzpatrick D.A."/>
            <person name="Frisvad J.C."/>
            <person name="Nielsen K.L."/>
        </authorList>
    </citation>
    <scope>NUCLEOTIDE SEQUENCE</scope>
    <source>
        <strain evidence="3">IBT 3081</strain>
    </source>
</reference>